<evidence type="ECO:0000256" key="2">
    <source>
        <dbReference type="ARBA" id="ARBA00022649"/>
    </source>
</evidence>
<dbReference type="PANTHER" id="PTHR36449">
    <property type="entry name" value="ACETYLTRANSFERASE-RELATED"/>
    <property type="match status" value="1"/>
</dbReference>
<evidence type="ECO:0000256" key="1">
    <source>
        <dbReference type="ARBA" id="ARBA00009342"/>
    </source>
</evidence>
<reference evidence="7" key="2">
    <citation type="submission" date="2023-07" db="EMBL/GenBank/DDBJ databases">
        <authorList>
            <person name="Yang W."/>
            <person name="Chen J."/>
            <person name="Ji P."/>
            <person name="Hu F."/>
        </authorList>
    </citation>
    <scope>NUCLEOTIDE SEQUENCE</scope>
    <source>
        <strain evidence="7">CRE-138-0111</strain>
    </source>
</reference>
<evidence type="ECO:0000256" key="3">
    <source>
        <dbReference type="ARBA" id="ARBA00022679"/>
    </source>
</evidence>
<comment type="caution">
    <text evidence="6">The sequence shown here is derived from an EMBL/GenBank/DDBJ whole genome shotgun (WGS) entry which is preliminary data.</text>
</comment>
<protein>
    <submittedName>
        <fullName evidence="6">GNAT family N-acetyltransferase</fullName>
    </submittedName>
</protein>
<evidence type="ECO:0000259" key="5">
    <source>
        <dbReference type="Pfam" id="PF08445"/>
    </source>
</evidence>
<keyword evidence="9" id="KW-1185">Reference proteome</keyword>
<dbReference type="Proteomes" id="UP001176478">
    <property type="component" value="Unassembled WGS sequence"/>
</dbReference>
<keyword evidence="4" id="KW-0012">Acyltransferase</keyword>
<dbReference type="RefSeq" id="WP_166687241.1">
    <property type="nucleotide sequence ID" value="NZ_JARRYG010000027.1"/>
</dbReference>
<dbReference type="Proteomes" id="UP001156701">
    <property type="component" value="Unassembled WGS sequence"/>
</dbReference>
<evidence type="ECO:0000313" key="9">
    <source>
        <dbReference type="Proteomes" id="UP001176478"/>
    </source>
</evidence>
<dbReference type="AlphaFoldDB" id="A0AA42FPR3"/>
<sequence>MEIVKLDKNIHNRAAFDCGESDLNNYLGQTANQHAKKEVARTFVLSDPTLPNKVVGFYALAITKVSLTELPPKLASLYPNEVYCALISRLAVDLTEQNKGYGGVVLIDAVKRIIAAAEDMPVPMIIVDAKNTKAKKWYEGYGFKSLPNQPNRLFMPVKAARDMLGAG</sequence>
<proteinExistence type="inferred from homology"/>
<dbReference type="SUPFAM" id="SSF55729">
    <property type="entry name" value="Acyl-CoA N-acyltransferases (Nat)"/>
    <property type="match status" value="1"/>
</dbReference>
<dbReference type="EMBL" id="JAUQTG010000016">
    <property type="protein sequence ID" value="MDO7858619.1"/>
    <property type="molecule type" value="Genomic_DNA"/>
</dbReference>
<accession>A0AA42FPR3</accession>
<gene>
    <name evidence="6" type="ORF">P7V44_19890</name>
    <name evidence="7" type="ORF">Q5E86_20200</name>
</gene>
<reference evidence="7" key="3">
    <citation type="journal article" date="2024" name="Int. J. Antimicrob. Agents">
        <title>Identification of a novel Providencia species showing multi-drug-resistant in three patients with hospital-acquired infection.</title>
        <authorList>
            <person name="Yang W."/>
            <person name="Chen J."/>
            <person name="Yang F."/>
            <person name="Ji P."/>
            <person name="Shen S."/>
            <person name="Yin D."/>
            <person name="Hu F."/>
        </authorList>
    </citation>
    <scope>NUCLEOTIDE SEQUENCE</scope>
    <source>
        <strain evidence="7">CRE-138-0111</strain>
    </source>
</reference>
<dbReference type="InterPro" id="IPR016181">
    <property type="entry name" value="Acyl_CoA_acyltransferase"/>
</dbReference>
<dbReference type="Pfam" id="PF08445">
    <property type="entry name" value="FR47"/>
    <property type="match status" value="1"/>
</dbReference>
<evidence type="ECO:0000313" key="7">
    <source>
        <dbReference type="EMBL" id="MDO7858619.1"/>
    </source>
</evidence>
<evidence type="ECO:0000313" key="6">
    <source>
        <dbReference type="EMBL" id="MDG4698489.1"/>
    </source>
</evidence>
<dbReference type="EMBL" id="JARRYG010000027">
    <property type="protein sequence ID" value="MDG4698489.1"/>
    <property type="molecule type" value="Genomic_DNA"/>
</dbReference>
<dbReference type="Gene3D" id="3.40.630.30">
    <property type="match status" value="1"/>
</dbReference>
<name>A0AA42FPR3_9GAMM</name>
<dbReference type="PANTHER" id="PTHR36449:SF1">
    <property type="entry name" value="ACETYLTRANSFERASE"/>
    <property type="match status" value="1"/>
</dbReference>
<comment type="similarity">
    <text evidence="1">Belongs to the acetyltransferase family. GNAT subfamily.</text>
</comment>
<keyword evidence="2" id="KW-1277">Toxin-antitoxin system</keyword>
<dbReference type="InterPro" id="IPR013653">
    <property type="entry name" value="GCN5-like_dom"/>
</dbReference>
<feature type="domain" description="GCN5-related N-acetyltransferase Rv2170-like" evidence="5">
    <location>
        <begin position="85"/>
        <end position="146"/>
    </location>
</feature>
<evidence type="ECO:0000313" key="8">
    <source>
        <dbReference type="Proteomes" id="UP001156701"/>
    </source>
</evidence>
<dbReference type="GO" id="GO:0016747">
    <property type="term" value="F:acyltransferase activity, transferring groups other than amino-acyl groups"/>
    <property type="evidence" value="ECO:0007669"/>
    <property type="project" value="InterPro"/>
</dbReference>
<organism evidence="6 8">
    <name type="scientific">Providencia huashanensis</name>
    <dbReference type="NCBI Taxonomy" id="3037798"/>
    <lineage>
        <taxon>Bacteria</taxon>
        <taxon>Pseudomonadati</taxon>
        <taxon>Pseudomonadota</taxon>
        <taxon>Gammaproteobacteria</taxon>
        <taxon>Enterobacterales</taxon>
        <taxon>Morganellaceae</taxon>
        <taxon>Providencia</taxon>
    </lineage>
</organism>
<keyword evidence="3" id="KW-0808">Transferase</keyword>
<reference evidence="6" key="1">
    <citation type="submission" date="2023-03" db="EMBL/GenBank/DDBJ databases">
        <title>a new species belonging to Providencia genus.</title>
        <authorList>
            <person name="Yang W."/>
            <person name="Hu F."/>
            <person name="Shen S."/>
            <person name="Ding L."/>
            <person name="Yin D."/>
        </authorList>
    </citation>
    <scope>NUCLEOTIDE SEQUENCE</scope>
    <source>
        <strain evidence="6">CRE-3FA-0001</strain>
    </source>
</reference>
<evidence type="ECO:0000256" key="4">
    <source>
        <dbReference type="ARBA" id="ARBA00023315"/>
    </source>
</evidence>